<evidence type="ECO:0000259" key="6">
    <source>
        <dbReference type="PROSITE" id="PS50090"/>
    </source>
</evidence>
<dbReference type="Gene3D" id="1.10.10.60">
    <property type="entry name" value="Homeodomain-like"/>
    <property type="match status" value="10"/>
</dbReference>
<feature type="domain" description="Myb-like" evidence="6">
    <location>
        <begin position="419"/>
        <end position="469"/>
    </location>
</feature>
<feature type="domain" description="HTH myb-type" evidence="7">
    <location>
        <begin position="314"/>
        <end position="368"/>
    </location>
</feature>
<dbReference type="Proteomes" id="UP001142055">
    <property type="component" value="Chromosome 3"/>
</dbReference>
<dbReference type="Pfam" id="PF13921">
    <property type="entry name" value="Myb_DNA-bind_6"/>
    <property type="match status" value="4"/>
</dbReference>
<feature type="domain" description="HTH myb-type" evidence="7">
    <location>
        <begin position="1"/>
        <end position="54"/>
    </location>
</feature>
<evidence type="ECO:0000256" key="5">
    <source>
        <dbReference type="ARBA" id="ARBA00023242"/>
    </source>
</evidence>
<evidence type="ECO:0000256" key="2">
    <source>
        <dbReference type="ARBA" id="ARBA00023015"/>
    </source>
</evidence>
<feature type="domain" description="Myb-like" evidence="6">
    <location>
        <begin position="219"/>
        <end position="262"/>
    </location>
</feature>
<comment type="subcellular location">
    <subcellularLocation>
        <location evidence="1">Nucleus</location>
    </subcellularLocation>
</comment>
<comment type="caution">
    <text evidence="8">The sequence shown here is derived from an EMBL/GenBank/DDBJ whole genome shotgun (WGS) entry which is preliminary data.</text>
</comment>
<dbReference type="CDD" id="cd00167">
    <property type="entry name" value="SANT"/>
    <property type="match status" value="9"/>
</dbReference>
<keyword evidence="3" id="KW-0238">DNA-binding</keyword>
<keyword evidence="9" id="KW-1185">Reference proteome</keyword>
<dbReference type="PANTHER" id="PTHR46621:SF1">
    <property type="entry name" value="SNRNA-ACTIVATING PROTEIN COMPLEX SUBUNIT 4"/>
    <property type="match status" value="1"/>
</dbReference>
<dbReference type="GO" id="GO:0001006">
    <property type="term" value="F:RNA polymerase III type 3 promoter sequence-specific DNA binding"/>
    <property type="evidence" value="ECO:0007669"/>
    <property type="project" value="TreeGrafter"/>
</dbReference>
<reference evidence="8" key="1">
    <citation type="submission" date="2022-12" db="EMBL/GenBank/DDBJ databases">
        <title>Genome assemblies of Blomia tropicalis.</title>
        <authorList>
            <person name="Cui Y."/>
        </authorList>
    </citation>
    <scope>NUCLEOTIDE SEQUENCE</scope>
    <source>
        <tissue evidence="8">Adult mites</tissue>
    </source>
</reference>
<feature type="domain" description="Myb-like" evidence="6">
    <location>
        <begin position="314"/>
        <end position="364"/>
    </location>
</feature>
<feature type="domain" description="HTH myb-type" evidence="7">
    <location>
        <begin position="263"/>
        <end position="310"/>
    </location>
</feature>
<evidence type="ECO:0000256" key="1">
    <source>
        <dbReference type="ARBA" id="ARBA00004123"/>
    </source>
</evidence>
<dbReference type="InterPro" id="IPR009057">
    <property type="entry name" value="Homeodomain-like_sf"/>
</dbReference>
<protein>
    <submittedName>
        <fullName evidence="8">Uncharacterized protein</fullName>
    </submittedName>
</protein>
<feature type="domain" description="Myb-like" evidence="6">
    <location>
        <begin position="1"/>
        <end position="50"/>
    </location>
</feature>
<evidence type="ECO:0000256" key="4">
    <source>
        <dbReference type="ARBA" id="ARBA00023163"/>
    </source>
</evidence>
<dbReference type="InterPro" id="IPR017930">
    <property type="entry name" value="Myb_dom"/>
</dbReference>
<dbReference type="Pfam" id="PF00249">
    <property type="entry name" value="Myb_DNA-binding"/>
    <property type="match status" value="4"/>
</dbReference>
<proteinExistence type="predicted"/>
<dbReference type="InterPro" id="IPR051575">
    <property type="entry name" value="Myb-like_DNA-bd"/>
</dbReference>
<dbReference type="GO" id="GO:0019185">
    <property type="term" value="C:snRNA-activating protein complex"/>
    <property type="evidence" value="ECO:0007669"/>
    <property type="project" value="TreeGrafter"/>
</dbReference>
<accession>A0A9Q0M137</accession>
<feature type="domain" description="Myb-like" evidence="6">
    <location>
        <begin position="368"/>
        <end position="418"/>
    </location>
</feature>
<dbReference type="GO" id="GO:0000978">
    <property type="term" value="F:RNA polymerase II cis-regulatory region sequence-specific DNA binding"/>
    <property type="evidence" value="ECO:0007669"/>
    <property type="project" value="TreeGrafter"/>
</dbReference>
<dbReference type="PROSITE" id="PS51294">
    <property type="entry name" value="HTH_MYB"/>
    <property type="match status" value="10"/>
</dbReference>
<feature type="domain" description="Myb-like" evidence="6">
    <location>
        <begin position="155"/>
        <end position="213"/>
    </location>
</feature>
<feature type="domain" description="Myb-like" evidence="6">
    <location>
        <begin position="475"/>
        <end position="518"/>
    </location>
</feature>
<dbReference type="GO" id="GO:0042795">
    <property type="term" value="P:snRNA transcription by RNA polymerase II"/>
    <property type="evidence" value="ECO:0007669"/>
    <property type="project" value="TreeGrafter"/>
</dbReference>
<dbReference type="SMART" id="SM00717">
    <property type="entry name" value="SANT"/>
    <property type="match status" value="10"/>
</dbReference>
<name>A0A9Q0M137_BLOTA</name>
<evidence type="ECO:0000313" key="9">
    <source>
        <dbReference type="Proteomes" id="UP001142055"/>
    </source>
</evidence>
<gene>
    <name evidence="8" type="ORF">RDWZM_008492</name>
</gene>
<dbReference type="GO" id="GO:0042796">
    <property type="term" value="P:snRNA transcription by RNA polymerase III"/>
    <property type="evidence" value="ECO:0007669"/>
    <property type="project" value="TreeGrafter"/>
</dbReference>
<evidence type="ECO:0000256" key="3">
    <source>
        <dbReference type="ARBA" id="ARBA00023125"/>
    </source>
</evidence>
<dbReference type="AlphaFoldDB" id="A0A9Q0M137"/>
<feature type="domain" description="Myb-like" evidence="6">
    <location>
        <begin position="102"/>
        <end position="152"/>
    </location>
</feature>
<organism evidence="8 9">
    <name type="scientific">Blomia tropicalis</name>
    <name type="common">Mite</name>
    <dbReference type="NCBI Taxonomy" id="40697"/>
    <lineage>
        <taxon>Eukaryota</taxon>
        <taxon>Metazoa</taxon>
        <taxon>Ecdysozoa</taxon>
        <taxon>Arthropoda</taxon>
        <taxon>Chelicerata</taxon>
        <taxon>Arachnida</taxon>
        <taxon>Acari</taxon>
        <taxon>Acariformes</taxon>
        <taxon>Sarcoptiformes</taxon>
        <taxon>Astigmata</taxon>
        <taxon>Glycyphagoidea</taxon>
        <taxon>Echimyopodidae</taxon>
        <taxon>Blomia</taxon>
    </lineage>
</organism>
<evidence type="ECO:0000259" key="7">
    <source>
        <dbReference type="PROSITE" id="PS51294"/>
    </source>
</evidence>
<feature type="domain" description="HTH myb-type" evidence="7">
    <location>
        <begin position="56"/>
        <end position="101"/>
    </location>
</feature>
<dbReference type="InterPro" id="IPR001005">
    <property type="entry name" value="SANT/Myb"/>
</dbReference>
<feature type="domain" description="HTH myb-type" evidence="7">
    <location>
        <begin position="475"/>
        <end position="522"/>
    </location>
</feature>
<evidence type="ECO:0000313" key="8">
    <source>
        <dbReference type="EMBL" id="KAJ6217335.1"/>
    </source>
</evidence>
<feature type="domain" description="HTH myb-type" evidence="7">
    <location>
        <begin position="175"/>
        <end position="217"/>
    </location>
</feature>
<feature type="domain" description="Myb-like" evidence="6">
    <location>
        <begin position="51"/>
        <end position="101"/>
    </location>
</feature>
<feature type="domain" description="HTH myb-type" evidence="7">
    <location>
        <begin position="102"/>
        <end position="156"/>
    </location>
</feature>
<keyword evidence="2" id="KW-0805">Transcription regulation</keyword>
<feature type="domain" description="HTH myb-type" evidence="7">
    <location>
        <begin position="373"/>
        <end position="406"/>
    </location>
</feature>
<dbReference type="EMBL" id="JAPWDV010000003">
    <property type="protein sequence ID" value="KAJ6217335.1"/>
    <property type="molecule type" value="Genomic_DNA"/>
</dbReference>
<dbReference type="PROSITE" id="PS50090">
    <property type="entry name" value="MYB_LIKE"/>
    <property type="match status" value="10"/>
</dbReference>
<feature type="domain" description="HTH myb-type" evidence="7">
    <location>
        <begin position="219"/>
        <end position="262"/>
    </location>
</feature>
<keyword evidence="5" id="KW-0539">Nucleus</keyword>
<keyword evidence="4" id="KW-0804">Transcription</keyword>
<dbReference type="SUPFAM" id="SSF46689">
    <property type="entry name" value="Homeodomain-like"/>
    <property type="match status" value="7"/>
</dbReference>
<dbReference type="GO" id="GO:0005634">
    <property type="term" value="C:nucleus"/>
    <property type="evidence" value="ECO:0007669"/>
    <property type="project" value="UniProtKB-SubCell"/>
</dbReference>
<feature type="domain" description="HTH myb-type" evidence="7">
    <location>
        <begin position="419"/>
        <end position="473"/>
    </location>
</feature>
<feature type="domain" description="Myb-like" evidence="6">
    <location>
        <begin position="263"/>
        <end position="313"/>
    </location>
</feature>
<sequence length="572" mass="68965">MNAKRTNWTHEEDTNLIELIKLHGLKWTKIAKYMKDRNRQQCADRWNNALDPKILKGSWSPEEDTNLIELIKIHGLKWAKIAKYMKDRNGQQCACRWNNALDPKISKGNWTLEEDEKLKKLIKKYGSKWSIIAQIMGNRSSLQCRDRWNLRLNRKNNESKRDWTSEEDKKLLELEDKMLINLVEKFGTRWGKVAECMKNRNYFQCYHRWNNTLNPPNKPWTVDEDQKLKKLVKVYGSNWNIISVNIDGRTHLQCCKRWSEYLDPKIIRQKWSRKEDTNLIELIKIHGLKWVEIAKHMKGRNDTQCSQRWHFTLDPKIIKGSWTPEEDENLRQMVKKYGSKWSIIAQNMGNRTSLQCRRRWNCKLNKTNNNELKRDWTPEEDKKLLELVKEHGYNRKKISENMNKRSYTDSLWRYNFHLNPNIRKGKWTPNEDKMLIELVEKFGTRWGKIAECMKVRSCYQCCTRWNRILRPDNKPWTPKEDQKLKKLVKVYGLNWEKISENMDDRTSFQCRKRWSEYVDPKIIRQKWSRKEDKQLINLEMFSYYDNQSEDETSQQAIDSDYDSDATIIDIPN</sequence>
<dbReference type="PANTHER" id="PTHR46621">
    <property type="entry name" value="SNRNA-ACTIVATING PROTEIN COMPLEX SUBUNIT 4"/>
    <property type="match status" value="1"/>
</dbReference>